<reference evidence="1 2" key="1">
    <citation type="submission" date="2020-08" db="EMBL/GenBank/DDBJ databases">
        <title>A Genomic Blueprint of the Chicken Gut Microbiome.</title>
        <authorList>
            <person name="Gilroy R."/>
            <person name="Ravi A."/>
            <person name="Getino M."/>
            <person name="Pursley I."/>
            <person name="Horton D.L."/>
            <person name="Alikhan N.-F."/>
            <person name="Baker D."/>
            <person name="Gharbi K."/>
            <person name="Hall N."/>
            <person name="Watson M."/>
            <person name="Adriaenssens E.M."/>
            <person name="Foster-Nyarko E."/>
            <person name="Jarju S."/>
            <person name="Secka A."/>
            <person name="Antonio M."/>
            <person name="Oren A."/>
            <person name="Chaudhuri R."/>
            <person name="La Ragione R.M."/>
            <person name="Hildebrand F."/>
            <person name="Pallen M.J."/>
        </authorList>
    </citation>
    <scope>NUCLEOTIDE SEQUENCE [LARGE SCALE GENOMIC DNA]</scope>
    <source>
        <strain evidence="1 2">N37</strain>
    </source>
</reference>
<evidence type="ECO:0000313" key="2">
    <source>
        <dbReference type="Proteomes" id="UP000627166"/>
    </source>
</evidence>
<protein>
    <submittedName>
        <fullName evidence="1">Uncharacterized protein</fullName>
    </submittedName>
</protein>
<comment type="caution">
    <text evidence="1">The sequence shown here is derived from an EMBL/GenBank/DDBJ whole genome shotgun (WGS) entry which is preliminary data.</text>
</comment>
<gene>
    <name evidence="1" type="ORF">H9637_06890</name>
</gene>
<sequence>MEKIETYEEMLAKVDMKIRKAVKERDWTSVDILRAERGKLVGAINGIK</sequence>
<dbReference type="RefSeq" id="WP_191739739.1">
    <property type="nucleotide sequence ID" value="NZ_JACSQB010000048.1"/>
</dbReference>
<name>A0ABR8YR89_9CLOT</name>
<evidence type="ECO:0000313" key="1">
    <source>
        <dbReference type="EMBL" id="MBD8046770.1"/>
    </source>
</evidence>
<proteinExistence type="predicted"/>
<organism evidence="1 2">
    <name type="scientific">Clostridium faecium</name>
    <dbReference type="NCBI Taxonomy" id="2762223"/>
    <lineage>
        <taxon>Bacteria</taxon>
        <taxon>Bacillati</taxon>
        <taxon>Bacillota</taxon>
        <taxon>Clostridia</taxon>
        <taxon>Eubacteriales</taxon>
        <taxon>Clostridiaceae</taxon>
        <taxon>Clostridium</taxon>
    </lineage>
</organism>
<dbReference type="Proteomes" id="UP000627166">
    <property type="component" value="Unassembled WGS sequence"/>
</dbReference>
<dbReference type="EMBL" id="JACSQB010000048">
    <property type="protein sequence ID" value="MBD8046770.1"/>
    <property type="molecule type" value="Genomic_DNA"/>
</dbReference>
<accession>A0ABR8YR89</accession>
<keyword evidence="2" id="KW-1185">Reference proteome</keyword>